<dbReference type="AlphaFoldDB" id="A0A927YMZ3"/>
<evidence type="ECO:0000256" key="2">
    <source>
        <dbReference type="HAMAP-Rule" id="MF_01841"/>
    </source>
</evidence>
<dbReference type="InterPro" id="IPR007466">
    <property type="entry name" value="Peptidyl-Arg-deiminase_porph"/>
</dbReference>
<dbReference type="Proteomes" id="UP000766246">
    <property type="component" value="Unassembled WGS sequence"/>
</dbReference>
<sequence>MKINSTPSKDKFYMPAEYSPHKGTVMIWPVRPGSWPNGAVEAKKVFSQIARAIAESEELWMLADEAHINEVRDEFKDEEHIHPICIPTDDAWARDVGPTCVVNGSEVRGIDWQFNAWGGDYDGLYAHWDKDDAAAALICNELGMDYYDAHPFVLEGGSIHSDGEGTVIVTEACLLSGGRNPDITKAEIEEKLKEYLGVGKIIWLPSGIYNDETNEHVDNVCAFVGPAEVVLAWTDNEADPQYQMSMACLKVLESEVDAKGRPFKVHKMLIPKNPVCITAEELEGYEFEEGEDVREVGERLAASYVNFYISNGGVIVPQFGDENDEGAVKLLSSLFPDRKIYPIYARAIIVGGGNIHCITQQIPKSLPLEGKVSAKLTDEVKL</sequence>
<dbReference type="EC" id="3.5.3.12" evidence="2"/>
<dbReference type="GO" id="GO:0004668">
    <property type="term" value="F:protein-arginine deiminase activity"/>
    <property type="evidence" value="ECO:0007669"/>
    <property type="project" value="InterPro"/>
</dbReference>
<dbReference type="Pfam" id="PF04371">
    <property type="entry name" value="PAD_porph"/>
    <property type="match status" value="1"/>
</dbReference>
<gene>
    <name evidence="2 3" type="primary">aguA</name>
    <name evidence="3" type="ORF">E7272_10925</name>
</gene>
<dbReference type="NCBIfam" id="TIGR03380">
    <property type="entry name" value="agmatine_aguA"/>
    <property type="match status" value="1"/>
</dbReference>
<dbReference type="GO" id="GO:0009446">
    <property type="term" value="P:putrescine biosynthetic process"/>
    <property type="evidence" value="ECO:0007669"/>
    <property type="project" value="InterPro"/>
</dbReference>
<dbReference type="PANTHER" id="PTHR31377:SF0">
    <property type="entry name" value="AGMATINE DEIMINASE-RELATED"/>
    <property type="match status" value="1"/>
</dbReference>
<reference evidence="3" key="1">
    <citation type="submission" date="2019-04" db="EMBL/GenBank/DDBJ databases">
        <title>Evolution of Biomass-Degrading Anaerobic Consortia Revealed by Metagenomics.</title>
        <authorList>
            <person name="Peng X."/>
        </authorList>
    </citation>
    <scope>NUCLEOTIDE SEQUENCE</scope>
    <source>
        <strain evidence="3">SIG311</strain>
    </source>
</reference>
<name>A0A927YMZ3_9FIRM</name>
<evidence type="ECO:0000256" key="1">
    <source>
        <dbReference type="ARBA" id="ARBA00022801"/>
    </source>
</evidence>
<dbReference type="GO" id="GO:0047632">
    <property type="term" value="F:agmatine deiminase activity"/>
    <property type="evidence" value="ECO:0007669"/>
    <property type="project" value="UniProtKB-UniRule"/>
</dbReference>
<comment type="catalytic activity">
    <reaction evidence="2">
        <text>agmatine + H2O = N-carbamoylputrescine + NH4(+)</text>
        <dbReference type="Rhea" id="RHEA:18037"/>
        <dbReference type="ChEBI" id="CHEBI:15377"/>
        <dbReference type="ChEBI" id="CHEBI:28938"/>
        <dbReference type="ChEBI" id="CHEBI:58145"/>
        <dbReference type="ChEBI" id="CHEBI:58318"/>
        <dbReference type="EC" id="3.5.3.12"/>
    </reaction>
</comment>
<comment type="caution">
    <text evidence="3">The sequence shown here is derived from an EMBL/GenBank/DDBJ whole genome shotgun (WGS) entry which is preliminary data.</text>
</comment>
<keyword evidence="1 2" id="KW-0378">Hydrolase</keyword>
<accession>A0A927YMZ3</accession>
<proteinExistence type="inferred from homology"/>
<dbReference type="PANTHER" id="PTHR31377">
    <property type="entry name" value="AGMATINE DEIMINASE-RELATED"/>
    <property type="match status" value="1"/>
</dbReference>
<protein>
    <recommendedName>
        <fullName evidence="2">Putative agmatine deiminase</fullName>
        <ecNumber evidence="2">3.5.3.12</ecNumber>
    </recommendedName>
    <alternativeName>
        <fullName evidence="2">Agmatine iminohydrolase</fullName>
    </alternativeName>
</protein>
<evidence type="ECO:0000313" key="3">
    <source>
        <dbReference type="EMBL" id="MBE5920339.1"/>
    </source>
</evidence>
<feature type="active site" description="Amidino-cysteine intermediate" evidence="2">
    <location>
        <position position="357"/>
    </location>
</feature>
<dbReference type="EMBL" id="SVER01000030">
    <property type="protein sequence ID" value="MBE5920339.1"/>
    <property type="molecule type" value="Genomic_DNA"/>
</dbReference>
<comment type="similarity">
    <text evidence="2">Belongs to the agmatine deiminase family.</text>
</comment>
<dbReference type="Gene3D" id="3.75.10.10">
    <property type="entry name" value="L-arginine/glycine Amidinotransferase, Chain A"/>
    <property type="match status" value="1"/>
</dbReference>
<dbReference type="SUPFAM" id="SSF55909">
    <property type="entry name" value="Pentein"/>
    <property type="match status" value="1"/>
</dbReference>
<dbReference type="NCBIfam" id="NF010070">
    <property type="entry name" value="PRK13551.1"/>
    <property type="match status" value="1"/>
</dbReference>
<organism evidence="3 4">
    <name type="scientific">Pseudobutyrivibrio ruminis</name>
    <dbReference type="NCBI Taxonomy" id="46206"/>
    <lineage>
        <taxon>Bacteria</taxon>
        <taxon>Bacillati</taxon>
        <taxon>Bacillota</taxon>
        <taxon>Clostridia</taxon>
        <taxon>Lachnospirales</taxon>
        <taxon>Lachnospiraceae</taxon>
        <taxon>Pseudobutyrivibrio</taxon>
    </lineage>
</organism>
<dbReference type="InterPro" id="IPR017754">
    <property type="entry name" value="Agmatine_deiminase"/>
</dbReference>
<evidence type="ECO:0000313" key="4">
    <source>
        <dbReference type="Proteomes" id="UP000766246"/>
    </source>
</evidence>
<dbReference type="HAMAP" id="MF_01841">
    <property type="entry name" value="Agmatine_deimin"/>
    <property type="match status" value="1"/>
</dbReference>